<dbReference type="Proteomes" id="UP000241808">
    <property type="component" value="Unassembled WGS sequence"/>
</dbReference>
<sequence>MRIIARSTLVAFADRPPPTAASVDHWQRMVRRANWATPQEVQAAFSKAKVLSGDRVRFEVSGGDFRLVVAFRFDLQIAFVKFIGSHAEYDRIDALTVSQY</sequence>
<comment type="caution">
    <text evidence="1">The sequence shown here is derived from an EMBL/GenBank/DDBJ whole genome shotgun (WGS) entry which is preliminary data.</text>
</comment>
<evidence type="ECO:0000313" key="1">
    <source>
        <dbReference type="EMBL" id="PTM60488.1"/>
    </source>
</evidence>
<dbReference type="InterPro" id="IPR018669">
    <property type="entry name" value="Toxin_HigB"/>
</dbReference>
<reference evidence="1 2" key="1">
    <citation type="submission" date="2018-04" db="EMBL/GenBank/DDBJ databases">
        <title>Genomic Encyclopedia of Archaeal and Bacterial Type Strains, Phase II (KMG-II): from individual species to whole genera.</title>
        <authorList>
            <person name="Goeker M."/>
        </authorList>
    </citation>
    <scope>NUCLEOTIDE SEQUENCE [LARGE SCALE GENOMIC DNA]</scope>
    <source>
        <strain evidence="1 2">DSM 25521</strain>
    </source>
</reference>
<dbReference type="GO" id="GO:0110001">
    <property type="term" value="C:toxin-antitoxin complex"/>
    <property type="evidence" value="ECO:0007669"/>
    <property type="project" value="InterPro"/>
</dbReference>
<proteinExistence type="predicted"/>
<dbReference type="GO" id="GO:0004519">
    <property type="term" value="F:endonuclease activity"/>
    <property type="evidence" value="ECO:0007669"/>
    <property type="project" value="InterPro"/>
</dbReference>
<dbReference type="EMBL" id="PZZL01000003">
    <property type="protein sequence ID" value="PTM60488.1"/>
    <property type="molecule type" value="Genomic_DNA"/>
</dbReference>
<organism evidence="1 2">
    <name type="scientific">Phreatobacter oligotrophus</name>
    <dbReference type="NCBI Taxonomy" id="1122261"/>
    <lineage>
        <taxon>Bacteria</taxon>
        <taxon>Pseudomonadati</taxon>
        <taxon>Pseudomonadota</taxon>
        <taxon>Alphaproteobacteria</taxon>
        <taxon>Hyphomicrobiales</taxon>
        <taxon>Phreatobacteraceae</taxon>
        <taxon>Phreatobacter</taxon>
    </lineage>
</organism>
<dbReference type="OrthoDB" id="9799912at2"/>
<accession>A0A2T4ZF17</accession>
<name>A0A2T4ZF17_9HYPH</name>
<dbReference type="RefSeq" id="WP_108176324.1">
    <property type="nucleotide sequence ID" value="NZ_PZZL01000003.1"/>
</dbReference>
<dbReference type="GO" id="GO:0003723">
    <property type="term" value="F:RNA binding"/>
    <property type="evidence" value="ECO:0007669"/>
    <property type="project" value="InterPro"/>
</dbReference>
<dbReference type="AlphaFoldDB" id="A0A2T4ZF17"/>
<protein>
    <submittedName>
        <fullName evidence="1">mRNA interferase HigB</fullName>
    </submittedName>
</protein>
<dbReference type="Pfam" id="PF09907">
    <property type="entry name" value="HigB_toxin"/>
    <property type="match status" value="1"/>
</dbReference>
<keyword evidence="2" id="KW-1185">Reference proteome</keyword>
<gene>
    <name evidence="1" type="ORF">C8P69_103422</name>
</gene>
<evidence type="ECO:0000313" key="2">
    <source>
        <dbReference type="Proteomes" id="UP000241808"/>
    </source>
</evidence>